<evidence type="ECO:0000256" key="2">
    <source>
        <dbReference type="SAM" id="SignalP"/>
    </source>
</evidence>
<evidence type="ECO:0008006" key="5">
    <source>
        <dbReference type="Google" id="ProtNLM"/>
    </source>
</evidence>
<sequence length="181" mass="17978">MRTIATTVTPLAVALLVLTACGGEGGTARPTEQNPTTGSPTSASSPSAGGDTSAAGLDPCGLLDPAELAEFGTFSAGRPVNQGGARGCDWIADRGPYAGLGVGVDIRDAQGVDEVNDLGDGVQTGDINERPAAQTSTLGACIIALSLGENARADVSVNAGERSCEIADKVAGIVEPKLPES</sequence>
<dbReference type="Proteomes" id="UP000198727">
    <property type="component" value="Unassembled WGS sequence"/>
</dbReference>
<name>A0A1I5YJ16_9PSEU</name>
<dbReference type="STRING" id="587909.SAMN05421810_107199"/>
<dbReference type="EMBL" id="FOWW01000007">
    <property type="protein sequence ID" value="SFQ44212.1"/>
    <property type="molecule type" value="Genomic_DNA"/>
</dbReference>
<gene>
    <name evidence="3" type="ORF">SAMN05421810_107199</name>
</gene>
<keyword evidence="4" id="KW-1185">Reference proteome</keyword>
<reference evidence="4" key="1">
    <citation type="submission" date="2016-10" db="EMBL/GenBank/DDBJ databases">
        <authorList>
            <person name="Varghese N."/>
            <person name="Submissions S."/>
        </authorList>
    </citation>
    <scope>NUCLEOTIDE SEQUENCE [LARGE SCALE GENOMIC DNA]</scope>
    <source>
        <strain evidence="4">CGMCC 4.5579</strain>
    </source>
</reference>
<dbReference type="Pfam" id="PF12079">
    <property type="entry name" value="DUF3558"/>
    <property type="match status" value="1"/>
</dbReference>
<feature type="signal peptide" evidence="2">
    <location>
        <begin position="1"/>
        <end position="22"/>
    </location>
</feature>
<feature type="compositionally biased region" description="Low complexity" evidence="1">
    <location>
        <begin position="35"/>
        <end position="56"/>
    </location>
</feature>
<feature type="chain" id="PRO_5038850846" description="DUF3558 domain-containing protein" evidence="2">
    <location>
        <begin position="23"/>
        <end position="181"/>
    </location>
</feature>
<accession>A0A1I5YJ16</accession>
<dbReference type="InterPro" id="IPR024520">
    <property type="entry name" value="DUF3558"/>
</dbReference>
<organism evidence="3 4">
    <name type="scientific">Amycolatopsis arida</name>
    <dbReference type="NCBI Taxonomy" id="587909"/>
    <lineage>
        <taxon>Bacteria</taxon>
        <taxon>Bacillati</taxon>
        <taxon>Actinomycetota</taxon>
        <taxon>Actinomycetes</taxon>
        <taxon>Pseudonocardiales</taxon>
        <taxon>Pseudonocardiaceae</taxon>
        <taxon>Amycolatopsis</taxon>
    </lineage>
</organism>
<dbReference type="AlphaFoldDB" id="A0A1I5YJ16"/>
<dbReference type="RefSeq" id="WP_092532707.1">
    <property type="nucleotide sequence ID" value="NZ_SOEP01000007.1"/>
</dbReference>
<keyword evidence="2" id="KW-0732">Signal</keyword>
<protein>
    <recommendedName>
        <fullName evidence="5">DUF3558 domain-containing protein</fullName>
    </recommendedName>
</protein>
<proteinExistence type="predicted"/>
<evidence type="ECO:0000256" key="1">
    <source>
        <dbReference type="SAM" id="MobiDB-lite"/>
    </source>
</evidence>
<dbReference type="OrthoDB" id="3628269at2"/>
<evidence type="ECO:0000313" key="3">
    <source>
        <dbReference type="EMBL" id="SFQ44212.1"/>
    </source>
</evidence>
<feature type="region of interest" description="Disordered" evidence="1">
    <location>
        <begin position="25"/>
        <end position="56"/>
    </location>
</feature>
<evidence type="ECO:0000313" key="4">
    <source>
        <dbReference type="Proteomes" id="UP000198727"/>
    </source>
</evidence>
<dbReference type="PROSITE" id="PS51257">
    <property type="entry name" value="PROKAR_LIPOPROTEIN"/>
    <property type="match status" value="1"/>
</dbReference>